<dbReference type="KEGG" id="pla:Plav_2310"/>
<dbReference type="InterPro" id="IPR009367">
    <property type="entry name" value="Elm1-like"/>
</dbReference>
<proteinExistence type="predicted"/>
<evidence type="ECO:0000313" key="2">
    <source>
        <dbReference type="Proteomes" id="UP000006377"/>
    </source>
</evidence>
<protein>
    <recommendedName>
        <fullName evidence="3">Nucleoside-diphosphate sugar epimerase</fullName>
    </recommendedName>
</protein>
<dbReference type="PANTHER" id="PTHR33986">
    <property type="entry name" value="OS02G0535700 PROTEIN"/>
    <property type="match status" value="1"/>
</dbReference>
<evidence type="ECO:0008006" key="3">
    <source>
        <dbReference type="Google" id="ProtNLM"/>
    </source>
</evidence>
<dbReference type="RefSeq" id="WP_012111230.1">
    <property type="nucleotide sequence ID" value="NC_009719.1"/>
</dbReference>
<evidence type="ECO:0000313" key="1">
    <source>
        <dbReference type="EMBL" id="ABS63924.1"/>
    </source>
</evidence>
<sequence length="335" mass="36161">MTETGSKSDADAHFRHAAAGLSVWVLTNGMAGFETQVIGIAEALGATPVIKRVTPGKPWRWLAPWGPAQPNPEIAPPWPDLLIASGRQSIPYARMIRRKSGGKTFTAILQDPRVAPSHFDFVWAPAHDRLEGPNVLSTVVSPHRLTRERLATEAAKFAPEVASLPRPRVAVLLGGTNSVYSLTEAVAARIGAQLAGLTEHYGAGLMVTPSRRTGEAQSRIIREALAGRPALMWDGTGDNPYFGFLGLADAVVVTCDSVNMVGEAAFTGKPVYVIELEGQSPKFRRFLDAVYATGAARPFVGQLERWEYEPLNATDEIARAIAARLEKHKAQPEKG</sequence>
<dbReference type="CDD" id="cd01635">
    <property type="entry name" value="Glycosyltransferase_GTB-type"/>
    <property type="match status" value="1"/>
</dbReference>
<name>A7HVJ1_PARL1</name>
<dbReference type="eggNOG" id="COG3660">
    <property type="taxonomic scope" value="Bacteria"/>
</dbReference>
<reference evidence="1 2" key="1">
    <citation type="journal article" date="2011" name="Stand. Genomic Sci.">
        <title>Complete genome sequence of Parvibaculum lavamentivorans type strain (DS-1(T)).</title>
        <authorList>
            <person name="Schleheck D."/>
            <person name="Weiss M."/>
            <person name="Pitluck S."/>
            <person name="Bruce D."/>
            <person name="Land M.L."/>
            <person name="Han S."/>
            <person name="Saunders E."/>
            <person name="Tapia R."/>
            <person name="Detter C."/>
            <person name="Brettin T."/>
            <person name="Han J."/>
            <person name="Woyke T."/>
            <person name="Goodwin L."/>
            <person name="Pennacchio L."/>
            <person name="Nolan M."/>
            <person name="Cook A.M."/>
            <person name="Kjelleberg S."/>
            <person name="Thomas T."/>
        </authorList>
    </citation>
    <scope>NUCLEOTIDE SEQUENCE [LARGE SCALE GENOMIC DNA]</scope>
    <source>
        <strain evidence="2">DS-1 / DSM 13023 / NCIMB 13966</strain>
    </source>
</reference>
<dbReference type="AlphaFoldDB" id="A7HVJ1"/>
<accession>A7HVJ1</accession>
<dbReference type="HOGENOM" id="CLU_048241_0_0_5"/>
<dbReference type="PANTHER" id="PTHR33986:SF15">
    <property type="entry name" value="MITOCHONDRIAL FISSION PROTEIN ELM1"/>
    <property type="match status" value="1"/>
</dbReference>
<organism evidence="1 2">
    <name type="scientific">Parvibaculum lavamentivorans (strain DS-1 / DSM 13023 / NCIMB 13966)</name>
    <dbReference type="NCBI Taxonomy" id="402881"/>
    <lineage>
        <taxon>Bacteria</taxon>
        <taxon>Pseudomonadati</taxon>
        <taxon>Pseudomonadota</taxon>
        <taxon>Alphaproteobacteria</taxon>
        <taxon>Hyphomicrobiales</taxon>
        <taxon>Parvibaculaceae</taxon>
        <taxon>Parvibaculum</taxon>
    </lineage>
</organism>
<dbReference type="Proteomes" id="UP000006377">
    <property type="component" value="Chromosome"/>
</dbReference>
<dbReference type="Pfam" id="PF06258">
    <property type="entry name" value="Mito_fiss_Elm1"/>
    <property type="match status" value="1"/>
</dbReference>
<dbReference type="STRING" id="402881.Plav_2310"/>
<dbReference type="EMBL" id="CP000774">
    <property type="protein sequence ID" value="ABS63924.1"/>
    <property type="molecule type" value="Genomic_DNA"/>
</dbReference>
<keyword evidence="2" id="KW-1185">Reference proteome</keyword>
<dbReference type="OrthoDB" id="272235at2"/>
<gene>
    <name evidence="1" type="ordered locus">Plav_2310</name>
</gene>